<keyword evidence="2" id="KW-1185">Reference proteome</keyword>
<comment type="caution">
    <text evidence="1">The sequence shown here is derived from an EMBL/GenBank/DDBJ whole genome shotgun (WGS) entry which is preliminary data.</text>
</comment>
<dbReference type="EMBL" id="JALJOR010000002">
    <property type="protein sequence ID" value="KAK9823599.1"/>
    <property type="molecule type" value="Genomic_DNA"/>
</dbReference>
<gene>
    <name evidence="1" type="ORF">WJX72_004135</name>
</gene>
<evidence type="ECO:0000313" key="2">
    <source>
        <dbReference type="Proteomes" id="UP001489004"/>
    </source>
</evidence>
<protein>
    <submittedName>
        <fullName evidence="1">Uncharacterized protein</fullName>
    </submittedName>
</protein>
<accession>A0AAW1QQ16</accession>
<proteinExistence type="predicted"/>
<dbReference type="AlphaFoldDB" id="A0AAW1QQ16"/>
<organism evidence="1 2">
    <name type="scientific">[Myrmecia] bisecta</name>
    <dbReference type="NCBI Taxonomy" id="41462"/>
    <lineage>
        <taxon>Eukaryota</taxon>
        <taxon>Viridiplantae</taxon>
        <taxon>Chlorophyta</taxon>
        <taxon>core chlorophytes</taxon>
        <taxon>Trebouxiophyceae</taxon>
        <taxon>Trebouxiales</taxon>
        <taxon>Trebouxiaceae</taxon>
        <taxon>Myrmecia</taxon>
    </lineage>
</organism>
<reference evidence="1 2" key="1">
    <citation type="journal article" date="2024" name="Nat. Commun.">
        <title>Phylogenomics reveals the evolutionary origins of lichenization in chlorophyte algae.</title>
        <authorList>
            <person name="Puginier C."/>
            <person name="Libourel C."/>
            <person name="Otte J."/>
            <person name="Skaloud P."/>
            <person name="Haon M."/>
            <person name="Grisel S."/>
            <person name="Petersen M."/>
            <person name="Berrin J.G."/>
            <person name="Delaux P.M."/>
            <person name="Dal Grande F."/>
            <person name="Keller J."/>
        </authorList>
    </citation>
    <scope>NUCLEOTIDE SEQUENCE [LARGE SCALE GENOMIC DNA]</scope>
    <source>
        <strain evidence="1 2">SAG 2043</strain>
    </source>
</reference>
<name>A0AAW1QQ16_9CHLO</name>
<dbReference type="Proteomes" id="UP001489004">
    <property type="component" value="Unassembled WGS sequence"/>
</dbReference>
<sequence length="191" mass="20334">MLRAFGDGPKGWLVTGKSSSGFLRGRDLARESAVRALSHTGFPTNGATQPSAASAGANISHLRLFQAATNLSSSQHGIDGAFARLRAALPRDPARPFQAIPGQAVLAKNGGQAPEDGSQRARSAAVHPNVAEPVVVWHIDSYEKLQPHGFDAHGGSNFMVYMHITFNKKSATLFEGYQQAGLHRRALQPAD</sequence>
<evidence type="ECO:0000313" key="1">
    <source>
        <dbReference type="EMBL" id="KAK9823599.1"/>
    </source>
</evidence>